<dbReference type="SUPFAM" id="SSF53756">
    <property type="entry name" value="UDP-Glycosyltransferase/glycogen phosphorylase"/>
    <property type="match status" value="1"/>
</dbReference>
<keyword evidence="1" id="KW-0328">Glycosyltransferase</keyword>
<dbReference type="RefSeq" id="WP_159457432.1">
    <property type="nucleotide sequence ID" value="NZ_AP024883.1"/>
</dbReference>
<dbReference type="Proteomes" id="UP001283366">
    <property type="component" value="Unassembled WGS sequence"/>
</dbReference>
<keyword evidence="3" id="KW-0812">Transmembrane</keyword>
<dbReference type="InterPro" id="IPR002201">
    <property type="entry name" value="Glyco_trans_9"/>
</dbReference>
<dbReference type="EMBL" id="JAWRCO010000001">
    <property type="protein sequence ID" value="MDW6002165.1"/>
    <property type="molecule type" value="Genomic_DNA"/>
</dbReference>
<keyword evidence="3" id="KW-1133">Transmembrane helix</keyword>
<dbReference type="EMBL" id="FXXI01000005">
    <property type="protein sequence ID" value="SMS01510.1"/>
    <property type="molecule type" value="Genomic_DNA"/>
</dbReference>
<protein>
    <submittedName>
        <fullName evidence="5">ADP-heptose--LPS heptosyltransferase 2</fullName>
        <ecNumber evidence="5">2.-.-.-</ecNumber>
    </submittedName>
    <submittedName>
        <fullName evidence="4">Glycosyltransferase family 9 protein</fullName>
    </submittedName>
</protein>
<gene>
    <name evidence="5" type="primary">rfaF_1</name>
    <name evidence="4" type="ORF">SBX37_04675</name>
    <name evidence="5" type="ORF">VIM7927_02806</name>
</gene>
<dbReference type="CDD" id="cd03789">
    <property type="entry name" value="GT9_LPS_heptosyltransferase"/>
    <property type="match status" value="1"/>
</dbReference>
<name>A0A1Y6IXF2_9VIBR</name>
<organism evidence="5 6">
    <name type="scientific">Vibrio mangrovi</name>
    <dbReference type="NCBI Taxonomy" id="474394"/>
    <lineage>
        <taxon>Bacteria</taxon>
        <taxon>Pseudomonadati</taxon>
        <taxon>Pseudomonadota</taxon>
        <taxon>Gammaproteobacteria</taxon>
        <taxon>Vibrionales</taxon>
        <taxon>Vibrionaceae</taxon>
        <taxon>Vibrio</taxon>
    </lineage>
</organism>
<sequence>MMRLYLSNKYMVSIRRLAINFYYLLIFNISRLYSILANNFNVNNSPSSDNPVLVILKPDAMGDYVLFRNFIYCLNTCGYKIVLIGNDSWEEFLRTYDAIYIDTFFPLNRNKFIKNFIYRTKQLSQFGMLKNVEKVLYPCYSRESYVLEDIVKVIPASCKITWFGDTSNQSNKCRENSKSLYTDLYQDDGDIIFEFERNRQFFSRFIGRDLSHIEPSLSITSEKSLSLPERYAFIFLGASASFRQWPVEKYAEVAKHVHNVYGLSIVLGGPPSDLSIGNELENKLCNLGQCLNFVGKTSLIELVELIARSALLISNETAVPHIAVSLRHHNIFVVSNGNHYGRFTPYPYHICNRYFAIYPPELEEMSDESERISAFGRGSQLNIRTISPQRVIREITEHIEL</sequence>
<evidence type="ECO:0000313" key="4">
    <source>
        <dbReference type="EMBL" id="MDW6002165.1"/>
    </source>
</evidence>
<evidence type="ECO:0000256" key="1">
    <source>
        <dbReference type="ARBA" id="ARBA00022676"/>
    </source>
</evidence>
<feature type="transmembrane region" description="Helical" evidence="3">
    <location>
        <begin position="21"/>
        <end position="40"/>
    </location>
</feature>
<evidence type="ECO:0000313" key="5">
    <source>
        <dbReference type="EMBL" id="SMS01510.1"/>
    </source>
</evidence>
<dbReference type="GO" id="GO:0005829">
    <property type="term" value="C:cytosol"/>
    <property type="evidence" value="ECO:0007669"/>
    <property type="project" value="TreeGrafter"/>
</dbReference>
<dbReference type="Proteomes" id="UP000196125">
    <property type="component" value="Unassembled WGS sequence"/>
</dbReference>
<dbReference type="PANTHER" id="PTHR30160:SF1">
    <property type="entry name" value="LIPOPOLYSACCHARIDE 1,2-N-ACETYLGLUCOSAMINETRANSFERASE-RELATED"/>
    <property type="match status" value="1"/>
</dbReference>
<evidence type="ECO:0000313" key="6">
    <source>
        <dbReference type="Proteomes" id="UP000196125"/>
    </source>
</evidence>
<dbReference type="OrthoDB" id="9781892at2"/>
<dbReference type="GO" id="GO:0009244">
    <property type="term" value="P:lipopolysaccharide core region biosynthetic process"/>
    <property type="evidence" value="ECO:0007669"/>
    <property type="project" value="TreeGrafter"/>
</dbReference>
<keyword evidence="7" id="KW-1185">Reference proteome</keyword>
<evidence type="ECO:0000256" key="3">
    <source>
        <dbReference type="SAM" id="Phobius"/>
    </source>
</evidence>
<dbReference type="AlphaFoldDB" id="A0A1Y6IXF2"/>
<keyword evidence="3" id="KW-0472">Membrane</keyword>
<reference evidence="4 7" key="2">
    <citation type="submission" date="2023-11" db="EMBL/GenBank/DDBJ databases">
        <title>Plant-associative lifestyle of Vibrio porteresiae and its evolutionary dynamics.</title>
        <authorList>
            <person name="Rameshkumar N."/>
            <person name="Kirti K."/>
        </authorList>
    </citation>
    <scope>NUCLEOTIDE SEQUENCE [LARGE SCALE GENOMIC DNA]</scope>
    <source>
        <strain evidence="4 7">MSSRF38</strain>
    </source>
</reference>
<evidence type="ECO:0000256" key="2">
    <source>
        <dbReference type="ARBA" id="ARBA00022679"/>
    </source>
</evidence>
<accession>A0A1Y6IXF2</accession>
<dbReference type="Pfam" id="PF01075">
    <property type="entry name" value="Glyco_transf_9"/>
    <property type="match status" value="1"/>
</dbReference>
<dbReference type="PANTHER" id="PTHR30160">
    <property type="entry name" value="TETRAACYLDISACCHARIDE 4'-KINASE-RELATED"/>
    <property type="match status" value="1"/>
</dbReference>
<reference evidence="5 6" key="1">
    <citation type="submission" date="2017-05" db="EMBL/GenBank/DDBJ databases">
        <authorList>
            <person name="Song R."/>
            <person name="Chenine A.L."/>
            <person name="Ruprecht R.M."/>
        </authorList>
    </citation>
    <scope>NUCLEOTIDE SEQUENCE [LARGE SCALE GENOMIC DNA]</scope>
    <source>
        <strain evidence="5 6">CECT 7927</strain>
    </source>
</reference>
<dbReference type="Gene3D" id="3.40.50.2000">
    <property type="entry name" value="Glycogen Phosphorylase B"/>
    <property type="match status" value="1"/>
</dbReference>
<keyword evidence="2 5" id="KW-0808">Transferase</keyword>
<dbReference type="GO" id="GO:0008713">
    <property type="term" value="F:ADP-heptose-lipopolysaccharide heptosyltransferase activity"/>
    <property type="evidence" value="ECO:0007669"/>
    <property type="project" value="TreeGrafter"/>
</dbReference>
<evidence type="ECO:0000313" key="7">
    <source>
        <dbReference type="Proteomes" id="UP001283366"/>
    </source>
</evidence>
<dbReference type="InterPro" id="IPR051199">
    <property type="entry name" value="LPS_LOS_Heptosyltrfase"/>
</dbReference>
<dbReference type="EC" id="2.-.-.-" evidence="5"/>
<proteinExistence type="predicted"/>